<organism evidence="2 3">
    <name type="scientific">Blautia wexlerae</name>
    <dbReference type="NCBI Taxonomy" id="418240"/>
    <lineage>
        <taxon>Bacteria</taxon>
        <taxon>Bacillati</taxon>
        <taxon>Bacillota</taxon>
        <taxon>Clostridia</taxon>
        <taxon>Lachnospirales</taxon>
        <taxon>Lachnospiraceae</taxon>
        <taxon>Blautia</taxon>
    </lineage>
</organism>
<sequence>MKSIELLLEEYKIISDIAEKYFDRMYSTINFVLIYYGAILTIVFNIDNKDEFNVILFTYFLPIGTYILGLLYMYNSLVLARAGLHCVELEKLINAYGTLENNRKCFGGWNIRAKSKKYNGHFILSYGTVLMFFILAPICDFFVAYEINDGRWFITYTDIKLLNAGINIGQFIFYMIYITFMLIVIWDCKKISKETNEKIQGYFL</sequence>
<feature type="transmembrane region" description="Helical" evidence="1">
    <location>
        <begin position="122"/>
        <end position="145"/>
    </location>
</feature>
<comment type="caution">
    <text evidence="2">The sequence shown here is derived from an EMBL/GenBank/DDBJ whole genome shotgun (WGS) entry which is preliminary data.</text>
</comment>
<name>A0A6L8T1P6_9FIRM</name>
<evidence type="ECO:0000313" key="3">
    <source>
        <dbReference type="Proteomes" id="UP000477285"/>
    </source>
</evidence>
<keyword evidence="1" id="KW-0812">Transmembrane</keyword>
<feature type="transmembrane region" description="Helical" evidence="1">
    <location>
        <begin position="28"/>
        <end position="46"/>
    </location>
</feature>
<gene>
    <name evidence="2" type="ORF">GT728_07570</name>
</gene>
<dbReference type="RefSeq" id="WP_161233636.1">
    <property type="nucleotide sequence ID" value="NZ_JBCPBX010000056.1"/>
</dbReference>
<reference evidence="2 3" key="1">
    <citation type="journal article" date="2019" name="Nat. Med.">
        <title>A library of human gut bacterial isolates paired with longitudinal multiomics data enables mechanistic microbiome research.</title>
        <authorList>
            <person name="Poyet M."/>
            <person name="Groussin M."/>
            <person name="Gibbons S.M."/>
            <person name="Avila-Pacheco J."/>
            <person name="Jiang X."/>
            <person name="Kearney S.M."/>
            <person name="Perrotta A.R."/>
            <person name="Berdy B."/>
            <person name="Zhao S."/>
            <person name="Lieberman T.D."/>
            <person name="Swanson P.K."/>
            <person name="Smith M."/>
            <person name="Roesemann S."/>
            <person name="Alexander J.E."/>
            <person name="Rich S.A."/>
            <person name="Livny J."/>
            <person name="Vlamakis H."/>
            <person name="Clish C."/>
            <person name="Bullock K."/>
            <person name="Deik A."/>
            <person name="Scott J."/>
            <person name="Pierce K.A."/>
            <person name="Xavier R.J."/>
            <person name="Alm E.J."/>
        </authorList>
    </citation>
    <scope>NUCLEOTIDE SEQUENCE [LARGE SCALE GENOMIC DNA]</scope>
    <source>
        <strain evidence="2 3">BIOML-A1</strain>
    </source>
</reference>
<feature type="transmembrane region" description="Helical" evidence="1">
    <location>
        <begin position="165"/>
        <end position="186"/>
    </location>
</feature>
<proteinExistence type="predicted"/>
<accession>A0A6L8T1P6</accession>
<feature type="transmembrane region" description="Helical" evidence="1">
    <location>
        <begin position="52"/>
        <end position="74"/>
    </location>
</feature>
<keyword evidence="1" id="KW-1133">Transmembrane helix</keyword>
<evidence type="ECO:0000256" key="1">
    <source>
        <dbReference type="SAM" id="Phobius"/>
    </source>
</evidence>
<dbReference type="EMBL" id="WWVQ01000014">
    <property type="protein sequence ID" value="MZL33063.1"/>
    <property type="molecule type" value="Genomic_DNA"/>
</dbReference>
<dbReference type="AlphaFoldDB" id="A0A6L8T1P6"/>
<keyword evidence="1" id="KW-0472">Membrane</keyword>
<evidence type="ECO:0000313" key="2">
    <source>
        <dbReference type="EMBL" id="MZL33063.1"/>
    </source>
</evidence>
<protein>
    <submittedName>
        <fullName evidence="2">Uncharacterized protein</fullName>
    </submittedName>
</protein>
<dbReference type="Proteomes" id="UP000477285">
    <property type="component" value="Unassembled WGS sequence"/>
</dbReference>